<dbReference type="InterPro" id="IPR011050">
    <property type="entry name" value="Pectin_lyase_fold/virulence"/>
</dbReference>
<dbReference type="InterPro" id="IPR008979">
    <property type="entry name" value="Galactose-bd-like_sf"/>
</dbReference>
<dbReference type="Proteomes" id="UP000217257">
    <property type="component" value="Chromosome"/>
</dbReference>
<evidence type="ECO:0000259" key="2">
    <source>
        <dbReference type="PROSITE" id="PS51175"/>
    </source>
</evidence>
<sequence length="1009" mass="105880">MGTAKKNMWRTWSGRILVASWLSAGVGCGSPADPSVEEGLASEQQAAGSTYEAESAALSGGAVIATDHTGYSGTGFVGGFTDGNKGNAAAQFTISASATGNFDATLRYANGTGTAQTLSLYVDGTKVKQISLGATANWDSWGTRTDTLSLGAGTHTVRYKFDTTDSGNVNLDNLTLSAQATPPPAGSGPLYEAESATLSGGAVIATDHTGYSGTGFVGGFTDGNKGNAAAQFTVTASTTANYEVALRYANGTGVVQTLSLYVDGVKAKQLSLDATASWDSWGTKAETLSLGAGTHTLRYKFDATDSGNVNLDSITVGDPIVPPPEPPTPPAGSGFVYEAEEQFFSGGVARESVWLRNFSAPGARVIFTVNMDAAAASSVGLRYLNSSGTNKTLNVYVNGLFALTTTLASTGSTWSGKTETLNLRRGLNTITYQYDTGNTGGVSIDALTVVNGKALAARGATLPYQELEAEAGTTNATVLGPNRTPGTVEAESSGRRAVKLTQTGHYVQWSAPQAANSLVVRYGMPDAPAGSGINATLSLYVNGTKLQTLNLTSRHAWVYGGYPYGDSPSTPSKPGEWDPGPHRFYDESRFLLPSSIPAGATVKLQKDGGDTAAYYTIDLIDLEQVEAPQAMPANFVSITSFGAIADDSGDDTQAILNAISNAKSTGKAGVWIPSGAFNINGRVALDNIHLRGAGPWYTRVQATNVGEHFIGTGSNVKVVDLAYFGNVVERNDGADRAAFEENFGTGSLIQNVWIEHAKVGYWIRPGTDGLYIVDGRVRNSFADGINLHAGVKNTRVSHVHARNTGDDAFAMWSDGSINENCTFRYDTAQLPNLANTFAIYNGRDNKLLDSVGADTHYASSGVLVTDWFADLPFLGTTEVKRVTFNRTGGEQTVNFSMNAGAVWIHGVRREISGHILVEDVEINDSTFSGLKISWGKGASTNPPVNNYAISPVTLKNVTIKGAGTYGVETFNVLGTATCTNVTVTGAASGGLLNHNNRYTFNKVSGNTGW</sequence>
<dbReference type="AlphaFoldDB" id="A0A250JIC5"/>
<dbReference type="InterPro" id="IPR012334">
    <property type="entry name" value="Pectin_lyas_fold"/>
</dbReference>
<dbReference type="CDD" id="cd14490">
    <property type="entry name" value="CBM6-CBM35-CBM36_like_1"/>
    <property type="match status" value="1"/>
</dbReference>
<proteinExistence type="predicted"/>
<dbReference type="Pfam" id="PF22815">
    <property type="entry name" value="CatAgl_D1"/>
    <property type="match status" value="1"/>
</dbReference>
<dbReference type="SMART" id="SM00710">
    <property type="entry name" value="PbH1"/>
    <property type="match status" value="5"/>
</dbReference>
<organism evidence="3 4">
    <name type="scientific">Cystobacter fuscus</name>
    <dbReference type="NCBI Taxonomy" id="43"/>
    <lineage>
        <taxon>Bacteria</taxon>
        <taxon>Pseudomonadati</taxon>
        <taxon>Myxococcota</taxon>
        <taxon>Myxococcia</taxon>
        <taxon>Myxococcales</taxon>
        <taxon>Cystobacterineae</taxon>
        <taxon>Archangiaceae</taxon>
        <taxon>Cystobacter</taxon>
    </lineage>
</organism>
<dbReference type="Pfam" id="PF03422">
    <property type="entry name" value="CBM_6"/>
    <property type="match status" value="2"/>
</dbReference>
<feature type="domain" description="CBM6" evidence="2">
    <location>
        <begin position="189"/>
        <end position="317"/>
    </location>
</feature>
<gene>
    <name evidence="3" type="ORF">CYFUS_008863</name>
</gene>
<dbReference type="PROSITE" id="PS51257">
    <property type="entry name" value="PROKAR_LIPOPROTEIN"/>
    <property type="match status" value="1"/>
</dbReference>
<dbReference type="KEGG" id="cfus:CYFUS_008863"/>
<protein>
    <submittedName>
        <fullName evidence="3">Large, multifunctional secreted protein</fullName>
    </submittedName>
</protein>
<accession>A0A250JIC5</accession>
<dbReference type="SMART" id="SM00606">
    <property type="entry name" value="CBD_IV"/>
    <property type="match status" value="1"/>
</dbReference>
<dbReference type="InterPro" id="IPR005084">
    <property type="entry name" value="CBM6"/>
</dbReference>
<dbReference type="GO" id="GO:0030246">
    <property type="term" value="F:carbohydrate binding"/>
    <property type="evidence" value="ECO:0007669"/>
    <property type="project" value="InterPro"/>
</dbReference>
<name>A0A250JIC5_9BACT</name>
<dbReference type="Gene3D" id="2.60.120.260">
    <property type="entry name" value="Galactose-binding domain-like"/>
    <property type="match status" value="4"/>
</dbReference>
<dbReference type="PROSITE" id="PS51175">
    <property type="entry name" value="CBM6"/>
    <property type="match status" value="3"/>
</dbReference>
<dbReference type="RefSeq" id="WP_095990809.1">
    <property type="nucleotide sequence ID" value="NZ_CP022098.1"/>
</dbReference>
<dbReference type="EMBL" id="CP022098">
    <property type="protein sequence ID" value="ATB43383.1"/>
    <property type="molecule type" value="Genomic_DNA"/>
</dbReference>
<reference evidence="3 4" key="1">
    <citation type="submission" date="2017-06" db="EMBL/GenBank/DDBJ databases">
        <title>Sequencing and comparative analysis of myxobacterial genomes.</title>
        <authorList>
            <person name="Rupp O."/>
            <person name="Goesmann A."/>
            <person name="Sogaard-Andersen L."/>
        </authorList>
    </citation>
    <scope>NUCLEOTIDE SEQUENCE [LARGE SCALE GENOMIC DNA]</scope>
    <source>
        <strain evidence="3 4">DSM 52655</strain>
    </source>
</reference>
<dbReference type="InterPro" id="IPR051816">
    <property type="entry name" value="Glycosyl_Hydrolase_31"/>
</dbReference>
<dbReference type="PANTHER" id="PTHR43863:SF2">
    <property type="entry name" value="MALTASE-GLUCOAMYLASE"/>
    <property type="match status" value="1"/>
</dbReference>
<keyword evidence="1" id="KW-0732">Signal</keyword>
<evidence type="ECO:0000256" key="1">
    <source>
        <dbReference type="ARBA" id="ARBA00022729"/>
    </source>
</evidence>
<feature type="domain" description="CBM6" evidence="2">
    <location>
        <begin position="49"/>
        <end position="177"/>
    </location>
</feature>
<dbReference type="InterPro" id="IPR006584">
    <property type="entry name" value="Cellulose-bd_IV"/>
</dbReference>
<evidence type="ECO:0000313" key="3">
    <source>
        <dbReference type="EMBL" id="ATB43383.1"/>
    </source>
</evidence>
<dbReference type="Gene3D" id="2.160.20.10">
    <property type="entry name" value="Single-stranded right-handed beta-helix, Pectin lyase-like"/>
    <property type="match status" value="1"/>
</dbReference>
<evidence type="ECO:0000313" key="4">
    <source>
        <dbReference type="Proteomes" id="UP000217257"/>
    </source>
</evidence>
<dbReference type="CDD" id="cd04083">
    <property type="entry name" value="CBM35_Lmo2446-like"/>
    <property type="match status" value="2"/>
</dbReference>
<feature type="domain" description="CBM6" evidence="2">
    <location>
        <begin position="335"/>
        <end position="450"/>
    </location>
</feature>
<dbReference type="InterPro" id="IPR055149">
    <property type="entry name" value="Agl_cat_D2"/>
</dbReference>
<dbReference type="Pfam" id="PF22816">
    <property type="entry name" value="CatAgl_D2"/>
    <property type="match status" value="1"/>
</dbReference>
<dbReference type="InterPro" id="IPR006626">
    <property type="entry name" value="PbH1"/>
</dbReference>
<dbReference type="PANTHER" id="PTHR43863">
    <property type="entry name" value="HYDROLASE, PUTATIVE (AFU_ORTHOLOGUE AFUA_1G03140)-RELATED"/>
    <property type="match status" value="1"/>
</dbReference>
<dbReference type="SUPFAM" id="SSF49785">
    <property type="entry name" value="Galactose-binding domain-like"/>
    <property type="match status" value="3"/>
</dbReference>
<dbReference type="InterPro" id="IPR033801">
    <property type="entry name" value="CBM6-CBM35-CBM36-like_1"/>
</dbReference>
<dbReference type="SUPFAM" id="SSF51126">
    <property type="entry name" value="Pectin lyase-like"/>
    <property type="match status" value="1"/>
</dbReference>